<comment type="similarity">
    <text evidence="3">Belongs to the peptidase M50B family.</text>
</comment>
<keyword evidence="9 12" id="KW-1133">Transmembrane helix</keyword>
<evidence type="ECO:0000313" key="14">
    <source>
        <dbReference type="EMBL" id="PCI77902.1"/>
    </source>
</evidence>
<dbReference type="PANTHER" id="PTHR39188:SF3">
    <property type="entry name" value="STAGE IV SPORULATION PROTEIN FB"/>
    <property type="match status" value="1"/>
</dbReference>
<dbReference type="Proteomes" id="UP000218775">
    <property type="component" value="Unassembled WGS sequence"/>
</dbReference>
<comment type="caution">
    <text evidence="14">The sequence shown here is derived from an EMBL/GenBank/DDBJ whole genome shotgun (WGS) entry which is preliminary data.</text>
</comment>
<feature type="transmembrane region" description="Helical" evidence="12">
    <location>
        <begin position="120"/>
        <end position="145"/>
    </location>
</feature>
<evidence type="ECO:0000256" key="11">
    <source>
        <dbReference type="ARBA" id="ARBA00023136"/>
    </source>
</evidence>
<reference evidence="15" key="1">
    <citation type="submission" date="2017-08" db="EMBL/GenBank/DDBJ databases">
        <title>A dynamic microbial community with high functional redundancy inhabits the cold, oxic subseafloor aquifer.</title>
        <authorList>
            <person name="Tully B.J."/>
            <person name="Wheat C.G."/>
            <person name="Glazer B.T."/>
            <person name="Huber J.A."/>
        </authorList>
    </citation>
    <scope>NUCLEOTIDE SEQUENCE [LARGE SCALE GENOMIC DNA]</scope>
</reference>
<keyword evidence="10" id="KW-0482">Metalloprotease</keyword>
<dbReference type="EMBL" id="NVUK01000011">
    <property type="protein sequence ID" value="PCI77902.1"/>
    <property type="molecule type" value="Genomic_DNA"/>
</dbReference>
<evidence type="ECO:0000313" key="15">
    <source>
        <dbReference type="Proteomes" id="UP000218775"/>
    </source>
</evidence>
<evidence type="ECO:0000259" key="13">
    <source>
        <dbReference type="Pfam" id="PF02163"/>
    </source>
</evidence>
<accession>A0A2A4X5G7</accession>
<comment type="subcellular location">
    <subcellularLocation>
        <location evidence="2">Membrane</location>
        <topology evidence="2">Multi-pass membrane protein</topology>
    </subcellularLocation>
</comment>
<evidence type="ECO:0000256" key="6">
    <source>
        <dbReference type="ARBA" id="ARBA00022723"/>
    </source>
</evidence>
<evidence type="ECO:0000256" key="7">
    <source>
        <dbReference type="ARBA" id="ARBA00022801"/>
    </source>
</evidence>
<sequence>MRSKIPISIAPLYWVTSAVIAYLGSKEAPHMLTAMISWMIVIFISILVHELGHALSAKMFGQAPVIKLIAFGGLTIPGPKKIKKWQEFTVIFCGPLFGFLLFLLAAYITTFNFFAKGSFFAYMLDVFVWVNLFWTVVNLLPIIPLDGGQLVRVVLQGLFKKHGERIALVLSVFFGSAVSVFAFSYFSIFVGIVVLLFVFQNIAHLRQIAFKSVSDENEEVTFLYREGQEKFANGDQEGAKATFIKVREVACSGIIYSLATQVLAKMAFEAQNYPEAFNYLNPLYKQLRGENIKILHEAAFRCKHLDTVKKMARECYKLFPTSSVALINAKAYAAGSEVRHAIGWLKAALDQGLSDSENELKSSYFDSIRDESAFKKLTRP</sequence>
<organism evidence="14 15">
    <name type="scientific">Aerophobetes bacterium</name>
    <dbReference type="NCBI Taxonomy" id="2030807"/>
    <lineage>
        <taxon>Bacteria</taxon>
        <taxon>Candidatus Aerophobota</taxon>
    </lineage>
</organism>
<keyword evidence="7" id="KW-0378">Hydrolase</keyword>
<evidence type="ECO:0000256" key="9">
    <source>
        <dbReference type="ARBA" id="ARBA00022989"/>
    </source>
</evidence>
<dbReference type="PANTHER" id="PTHR39188">
    <property type="entry name" value="MEMBRANE-ASSOCIATED ZINC METALLOPROTEASE M50B"/>
    <property type="match status" value="1"/>
</dbReference>
<gene>
    <name evidence="14" type="ORF">COB21_02275</name>
</gene>
<dbReference type="Pfam" id="PF02163">
    <property type="entry name" value="Peptidase_M50"/>
    <property type="match status" value="1"/>
</dbReference>
<comment type="cofactor">
    <cofactor evidence="1">
        <name>Zn(2+)</name>
        <dbReference type="ChEBI" id="CHEBI:29105"/>
    </cofactor>
</comment>
<name>A0A2A4X5G7_UNCAE</name>
<feature type="transmembrane region" description="Helical" evidence="12">
    <location>
        <begin position="31"/>
        <end position="49"/>
    </location>
</feature>
<evidence type="ECO:0000256" key="5">
    <source>
        <dbReference type="ARBA" id="ARBA00022692"/>
    </source>
</evidence>
<dbReference type="GO" id="GO:0008237">
    <property type="term" value="F:metallopeptidase activity"/>
    <property type="evidence" value="ECO:0007669"/>
    <property type="project" value="UniProtKB-KW"/>
</dbReference>
<keyword evidence="8" id="KW-0862">Zinc</keyword>
<feature type="transmembrane region" description="Helical" evidence="12">
    <location>
        <begin position="88"/>
        <end position="108"/>
    </location>
</feature>
<evidence type="ECO:0000256" key="4">
    <source>
        <dbReference type="ARBA" id="ARBA00022670"/>
    </source>
</evidence>
<dbReference type="GO" id="GO:0046872">
    <property type="term" value="F:metal ion binding"/>
    <property type="evidence" value="ECO:0007669"/>
    <property type="project" value="UniProtKB-KW"/>
</dbReference>
<keyword evidence="5 12" id="KW-0812">Transmembrane</keyword>
<dbReference type="GO" id="GO:0016020">
    <property type="term" value="C:membrane"/>
    <property type="evidence" value="ECO:0007669"/>
    <property type="project" value="UniProtKB-SubCell"/>
</dbReference>
<evidence type="ECO:0000256" key="1">
    <source>
        <dbReference type="ARBA" id="ARBA00001947"/>
    </source>
</evidence>
<feature type="domain" description="Peptidase M50" evidence="13">
    <location>
        <begin position="39"/>
        <end position="176"/>
    </location>
</feature>
<evidence type="ECO:0000256" key="3">
    <source>
        <dbReference type="ARBA" id="ARBA00007931"/>
    </source>
</evidence>
<keyword evidence="4" id="KW-0645">Protease</keyword>
<evidence type="ECO:0000256" key="12">
    <source>
        <dbReference type="SAM" id="Phobius"/>
    </source>
</evidence>
<dbReference type="AlphaFoldDB" id="A0A2A4X5G7"/>
<keyword evidence="11 12" id="KW-0472">Membrane</keyword>
<dbReference type="InterPro" id="IPR008915">
    <property type="entry name" value="Peptidase_M50"/>
</dbReference>
<keyword evidence="6" id="KW-0479">Metal-binding</keyword>
<feature type="transmembrane region" description="Helical" evidence="12">
    <location>
        <begin position="166"/>
        <end position="199"/>
    </location>
</feature>
<evidence type="ECO:0000256" key="10">
    <source>
        <dbReference type="ARBA" id="ARBA00023049"/>
    </source>
</evidence>
<evidence type="ECO:0000256" key="8">
    <source>
        <dbReference type="ARBA" id="ARBA00022833"/>
    </source>
</evidence>
<proteinExistence type="inferred from homology"/>
<protein>
    <recommendedName>
        <fullName evidence="13">Peptidase M50 domain-containing protein</fullName>
    </recommendedName>
</protein>
<dbReference type="GO" id="GO:0006508">
    <property type="term" value="P:proteolysis"/>
    <property type="evidence" value="ECO:0007669"/>
    <property type="project" value="UniProtKB-KW"/>
</dbReference>
<evidence type="ECO:0000256" key="2">
    <source>
        <dbReference type="ARBA" id="ARBA00004141"/>
    </source>
</evidence>
<feature type="transmembrane region" description="Helical" evidence="12">
    <location>
        <begin position="7"/>
        <end position="25"/>
    </location>
</feature>